<organism evidence="1">
    <name type="scientific">Magallana gigas</name>
    <name type="common">Pacific oyster</name>
    <name type="synonym">Crassostrea gigas</name>
    <dbReference type="NCBI Taxonomy" id="29159"/>
    <lineage>
        <taxon>Eukaryota</taxon>
        <taxon>Metazoa</taxon>
        <taxon>Spiralia</taxon>
        <taxon>Lophotrochozoa</taxon>
        <taxon>Mollusca</taxon>
        <taxon>Bivalvia</taxon>
        <taxon>Autobranchia</taxon>
        <taxon>Pteriomorphia</taxon>
        <taxon>Ostreida</taxon>
        <taxon>Ostreoidea</taxon>
        <taxon>Ostreidae</taxon>
        <taxon>Magallana</taxon>
    </lineage>
</organism>
<accession>K1Q2A7</accession>
<dbReference type="InParanoid" id="K1Q2A7"/>
<protein>
    <submittedName>
        <fullName evidence="1">Uncharacterized protein</fullName>
    </submittedName>
</protein>
<reference evidence="1" key="1">
    <citation type="journal article" date="2012" name="Nature">
        <title>The oyster genome reveals stress adaptation and complexity of shell formation.</title>
        <authorList>
            <person name="Zhang G."/>
            <person name="Fang X."/>
            <person name="Guo X."/>
            <person name="Li L."/>
            <person name="Luo R."/>
            <person name="Xu F."/>
            <person name="Yang P."/>
            <person name="Zhang L."/>
            <person name="Wang X."/>
            <person name="Qi H."/>
            <person name="Xiong Z."/>
            <person name="Que H."/>
            <person name="Xie Y."/>
            <person name="Holland P.W."/>
            <person name="Paps J."/>
            <person name="Zhu Y."/>
            <person name="Wu F."/>
            <person name="Chen Y."/>
            <person name="Wang J."/>
            <person name="Peng C."/>
            <person name="Meng J."/>
            <person name="Yang L."/>
            <person name="Liu J."/>
            <person name="Wen B."/>
            <person name="Zhang N."/>
            <person name="Huang Z."/>
            <person name="Zhu Q."/>
            <person name="Feng Y."/>
            <person name="Mount A."/>
            <person name="Hedgecock D."/>
            <person name="Xu Z."/>
            <person name="Liu Y."/>
            <person name="Domazet-Loso T."/>
            <person name="Du Y."/>
            <person name="Sun X."/>
            <person name="Zhang S."/>
            <person name="Liu B."/>
            <person name="Cheng P."/>
            <person name="Jiang X."/>
            <person name="Li J."/>
            <person name="Fan D."/>
            <person name="Wang W."/>
            <person name="Fu W."/>
            <person name="Wang T."/>
            <person name="Wang B."/>
            <person name="Zhang J."/>
            <person name="Peng Z."/>
            <person name="Li Y."/>
            <person name="Li N."/>
            <person name="Wang J."/>
            <person name="Chen M."/>
            <person name="He Y."/>
            <person name="Tan F."/>
            <person name="Song X."/>
            <person name="Zheng Q."/>
            <person name="Huang R."/>
            <person name="Yang H."/>
            <person name="Du X."/>
            <person name="Chen L."/>
            <person name="Yang M."/>
            <person name="Gaffney P.M."/>
            <person name="Wang S."/>
            <person name="Luo L."/>
            <person name="She Z."/>
            <person name="Ming Y."/>
            <person name="Huang W."/>
            <person name="Zhang S."/>
            <person name="Huang B."/>
            <person name="Zhang Y."/>
            <person name="Qu T."/>
            <person name="Ni P."/>
            <person name="Miao G."/>
            <person name="Wang J."/>
            <person name="Wang Q."/>
            <person name="Steinberg C.E."/>
            <person name="Wang H."/>
            <person name="Li N."/>
            <person name="Qian L."/>
            <person name="Zhang G."/>
            <person name="Li Y."/>
            <person name="Yang H."/>
            <person name="Liu X."/>
            <person name="Wang J."/>
            <person name="Yin Y."/>
            <person name="Wang J."/>
        </authorList>
    </citation>
    <scope>NUCLEOTIDE SEQUENCE [LARGE SCALE GENOMIC DNA]</scope>
    <source>
        <strain evidence="1">05x7-T-G4-1.051#20</strain>
    </source>
</reference>
<gene>
    <name evidence="1" type="ORF">CGI_10017824</name>
</gene>
<name>K1Q2A7_MAGGI</name>
<proteinExistence type="predicted"/>
<dbReference type="AlphaFoldDB" id="K1Q2A7"/>
<sequence>MRNCHELVKNHCTYLLMIVFQIRLVNSLCQSYPSLRCCPDSVWDDEQNKCVDYNETYLKKVFDMKLKDEIMAATETDISITLAEHLLGKLAPGESYIIDNKARGKKSCRCGCNMTPVFDGTGIETKDDDFPDKKTIEEVKQALPEHTLSQAIAKTIVFSLVQSRNTLMFYTT</sequence>
<dbReference type="EMBL" id="JH818382">
    <property type="protein sequence ID" value="EKC30517.1"/>
    <property type="molecule type" value="Genomic_DNA"/>
</dbReference>
<evidence type="ECO:0000313" key="1">
    <source>
        <dbReference type="EMBL" id="EKC30517.1"/>
    </source>
</evidence>
<dbReference type="HOGENOM" id="CLU_1556755_0_0_1"/>